<dbReference type="HAMAP" id="MF_03154">
    <property type="entry name" value="Salvage_MtnD_euk"/>
    <property type="match status" value="1"/>
</dbReference>
<dbReference type="GO" id="GO:0005506">
    <property type="term" value="F:iron ion binding"/>
    <property type="evidence" value="ECO:0007669"/>
    <property type="project" value="UniProtKB-UniRule"/>
</dbReference>
<feature type="binding site" evidence="11">
    <location>
        <position position="155"/>
    </location>
    <ligand>
        <name>Fe(2+)</name>
        <dbReference type="ChEBI" id="CHEBI:29033"/>
        <note>for iron-dependent acireductone dioxygenase activity</note>
    </ligand>
</feature>
<evidence type="ECO:0000256" key="7">
    <source>
        <dbReference type="ARBA" id="ARBA00023002"/>
    </source>
</evidence>
<keyword evidence="14" id="KW-1185">Reference proteome</keyword>
<dbReference type="PANTHER" id="PTHR23418">
    <property type="entry name" value="ACIREDUCTONE DIOXYGENASE"/>
    <property type="match status" value="1"/>
</dbReference>
<comment type="catalytic activity">
    <reaction evidence="11">
        <text>1,2-dihydroxy-5-(methylsulfanyl)pent-1-en-3-one + O2 = 3-(methylsulfanyl)propanoate + CO + formate + 2 H(+)</text>
        <dbReference type="Rhea" id="RHEA:14161"/>
        <dbReference type="ChEBI" id="CHEBI:15378"/>
        <dbReference type="ChEBI" id="CHEBI:15379"/>
        <dbReference type="ChEBI" id="CHEBI:15740"/>
        <dbReference type="ChEBI" id="CHEBI:17245"/>
        <dbReference type="ChEBI" id="CHEBI:49016"/>
        <dbReference type="ChEBI" id="CHEBI:49252"/>
        <dbReference type="EC" id="1.13.11.53"/>
    </reaction>
</comment>
<evidence type="ECO:0000256" key="11">
    <source>
        <dbReference type="HAMAP-Rule" id="MF_03154"/>
    </source>
</evidence>
<dbReference type="Pfam" id="PF03079">
    <property type="entry name" value="ARD"/>
    <property type="match status" value="1"/>
</dbReference>
<dbReference type="Proteomes" id="UP000439903">
    <property type="component" value="Unassembled WGS sequence"/>
</dbReference>
<proteinExistence type="inferred from homology"/>
<evidence type="ECO:0000256" key="5">
    <source>
        <dbReference type="ARBA" id="ARBA00022723"/>
    </source>
</evidence>
<evidence type="ECO:0000256" key="6">
    <source>
        <dbReference type="ARBA" id="ARBA00022964"/>
    </source>
</evidence>
<keyword evidence="6 11" id="KW-0223">Dioxygenase</keyword>
<feature type="compositionally biased region" description="Basic and acidic residues" evidence="12">
    <location>
        <begin position="7"/>
        <end position="18"/>
    </location>
</feature>
<name>A0A8H4A9R8_GIGMA</name>
<feature type="binding site" evidence="11">
    <location>
        <position position="112"/>
    </location>
    <ligand>
        <name>Fe(2+)</name>
        <dbReference type="ChEBI" id="CHEBI:29033"/>
        <note>for iron-dependent acireductone dioxygenase activity</note>
    </ligand>
</feature>
<keyword evidence="10 11" id="KW-0539">Nucleus</keyword>
<feature type="binding site" evidence="11">
    <location>
        <position position="116"/>
    </location>
    <ligand>
        <name>Ni(2+)</name>
        <dbReference type="ChEBI" id="CHEBI:49786"/>
        <note>for nickel-dependent acireductone dioxygenase activity</note>
    </ligand>
</feature>
<comment type="caution">
    <text evidence="13">The sequence shown here is derived from an EMBL/GenBank/DDBJ whole genome shotgun (WGS) entry which is preliminary data.</text>
</comment>
<keyword evidence="2 11" id="KW-0963">Cytoplasm</keyword>
<keyword evidence="9 11" id="KW-0486">Methionine biosynthesis</keyword>
<dbReference type="GO" id="GO:0016151">
    <property type="term" value="F:nickel cation binding"/>
    <property type="evidence" value="ECO:0007669"/>
    <property type="project" value="UniProtKB-UniRule"/>
</dbReference>
<gene>
    <name evidence="11" type="primary">ADI1</name>
    <name evidence="13" type="ORF">F8M41_001770</name>
</gene>
<dbReference type="SUPFAM" id="SSF51182">
    <property type="entry name" value="RmlC-like cupins"/>
    <property type="match status" value="1"/>
</dbReference>
<accession>A0A8H4A9R8</accession>
<feature type="binding site" evidence="11">
    <location>
        <position position="110"/>
    </location>
    <ligand>
        <name>Ni(2+)</name>
        <dbReference type="ChEBI" id="CHEBI:49786"/>
        <note>for nickel-dependent acireductone dioxygenase activity</note>
    </ligand>
</feature>
<comment type="similarity">
    <text evidence="11">Belongs to the acireductone dioxygenase (ARD) family.</text>
</comment>
<evidence type="ECO:0000256" key="2">
    <source>
        <dbReference type="ARBA" id="ARBA00022490"/>
    </source>
</evidence>
<dbReference type="EC" id="1.13.11.53" evidence="11"/>
<comment type="subcellular location">
    <subcellularLocation>
        <location evidence="11">Cytoplasm</location>
    </subcellularLocation>
    <subcellularLocation>
        <location evidence="11">Nucleus</location>
    </subcellularLocation>
</comment>
<comment type="pathway">
    <text evidence="11">Amino-acid biosynthesis; L-methionine biosynthesis via salvage pathway; L-methionine from S-methyl-5-thio-alpha-D-ribose 1-phosphate: step 5/6.</text>
</comment>
<comment type="catalytic activity">
    <reaction evidence="1 11">
        <text>1,2-dihydroxy-5-(methylsulfanyl)pent-1-en-3-one + O2 = 4-methylsulfanyl-2-oxobutanoate + formate + 2 H(+)</text>
        <dbReference type="Rhea" id="RHEA:24504"/>
        <dbReference type="ChEBI" id="CHEBI:15378"/>
        <dbReference type="ChEBI" id="CHEBI:15379"/>
        <dbReference type="ChEBI" id="CHEBI:15740"/>
        <dbReference type="ChEBI" id="CHEBI:16723"/>
        <dbReference type="ChEBI" id="CHEBI:49252"/>
        <dbReference type="EC" id="1.13.11.54"/>
    </reaction>
</comment>
<dbReference type="AlphaFoldDB" id="A0A8H4A9R8"/>
<evidence type="ECO:0000256" key="10">
    <source>
        <dbReference type="ARBA" id="ARBA00023242"/>
    </source>
</evidence>
<evidence type="ECO:0000256" key="4">
    <source>
        <dbReference type="ARBA" id="ARBA00022605"/>
    </source>
</evidence>
<feature type="binding site" evidence="11">
    <location>
        <position position="116"/>
    </location>
    <ligand>
        <name>Fe(2+)</name>
        <dbReference type="ChEBI" id="CHEBI:29033"/>
        <note>for iron-dependent acireductone dioxygenase activity</note>
    </ligand>
</feature>
<evidence type="ECO:0000313" key="13">
    <source>
        <dbReference type="EMBL" id="KAF0453227.1"/>
    </source>
</evidence>
<comment type="function">
    <text evidence="11">Catalyzes 2 different reactions between oxygen and the acireductone 1,2-dihydroxy-3-keto-5-methylthiopentene (DHK-MTPene) depending upon the metal bound in the active site. Fe-containing acireductone dioxygenase (Fe-ARD) produces formate and 2-keto-4-methylthiobutyrate (KMTB), the alpha-ketoacid precursor of methionine in the methionine recycle pathway. Ni-containing acireductone dioxygenase (Ni-ARD) produces methylthiopropionate, carbon monoxide and formate, and does not lie on the methionine recycle pathway.</text>
</comment>
<dbReference type="GO" id="GO:0010308">
    <property type="term" value="F:acireductone dioxygenase (Ni2+-requiring) activity"/>
    <property type="evidence" value="ECO:0007669"/>
    <property type="project" value="UniProtKB-UniRule"/>
</dbReference>
<sequence>MRAYYYDNKDTDPREPHEQTPLSPVTPQELANIGVLYWQLGDDYLSQIDKICEERNYKNRDELTCSKEGLGDAYESKIKTFFEEYYYLTCSKEGLGDAYESKIKTFFEEHLHEDEEIRYVIDGSGYFDVRDGVDRWIRIAVSKGDLLVLPEGIYHRFTLDTNDYIKVIRLFKEEPKWIPINRPADENPSRLKYLNSLKDLGLCK</sequence>
<reference evidence="13 14" key="1">
    <citation type="journal article" date="2019" name="Environ. Microbiol.">
        <title>At the nexus of three kingdoms: the genome of the mycorrhizal fungus Gigaspora margarita provides insights into plant, endobacterial and fungal interactions.</title>
        <authorList>
            <person name="Venice F."/>
            <person name="Ghignone S."/>
            <person name="Salvioli di Fossalunga A."/>
            <person name="Amselem J."/>
            <person name="Novero M."/>
            <person name="Xianan X."/>
            <person name="Sedzielewska Toro K."/>
            <person name="Morin E."/>
            <person name="Lipzen A."/>
            <person name="Grigoriev I.V."/>
            <person name="Henrissat B."/>
            <person name="Martin F.M."/>
            <person name="Bonfante P."/>
        </authorList>
    </citation>
    <scope>NUCLEOTIDE SEQUENCE [LARGE SCALE GENOMIC DNA]</scope>
    <source>
        <strain evidence="13 14">BEG34</strain>
    </source>
</reference>
<evidence type="ECO:0000256" key="3">
    <source>
        <dbReference type="ARBA" id="ARBA00022596"/>
    </source>
</evidence>
<evidence type="ECO:0000256" key="9">
    <source>
        <dbReference type="ARBA" id="ARBA00023167"/>
    </source>
</evidence>
<keyword evidence="8 11" id="KW-0408">Iron</keyword>
<dbReference type="CDD" id="cd02232">
    <property type="entry name" value="cupin_ARD"/>
    <property type="match status" value="1"/>
</dbReference>
<dbReference type="EC" id="1.13.11.54" evidence="11"/>
<feature type="region of interest" description="Disordered" evidence="12">
    <location>
        <begin position="1"/>
        <end position="25"/>
    </location>
</feature>
<organism evidence="13 14">
    <name type="scientific">Gigaspora margarita</name>
    <dbReference type="NCBI Taxonomy" id="4874"/>
    <lineage>
        <taxon>Eukaryota</taxon>
        <taxon>Fungi</taxon>
        <taxon>Fungi incertae sedis</taxon>
        <taxon>Mucoromycota</taxon>
        <taxon>Glomeromycotina</taxon>
        <taxon>Glomeromycetes</taxon>
        <taxon>Diversisporales</taxon>
        <taxon>Gigasporaceae</taxon>
        <taxon>Gigaspora</taxon>
    </lineage>
</organism>
<dbReference type="GO" id="GO:0005634">
    <property type="term" value="C:nucleus"/>
    <property type="evidence" value="ECO:0007669"/>
    <property type="project" value="UniProtKB-SubCell"/>
</dbReference>
<dbReference type="FunFam" id="2.60.120.10:FF:000099">
    <property type="entry name" value="1,2-dihydroxy-3-keto-5-methylthiopentene dioxygenase"/>
    <property type="match status" value="1"/>
</dbReference>
<keyword evidence="5 11" id="KW-0479">Metal-binding</keyword>
<dbReference type="OrthoDB" id="1867259at2759"/>
<evidence type="ECO:0000256" key="12">
    <source>
        <dbReference type="SAM" id="MobiDB-lite"/>
    </source>
</evidence>
<evidence type="ECO:0000256" key="1">
    <source>
        <dbReference type="ARBA" id="ARBA00000428"/>
    </source>
</evidence>
<feature type="binding site" evidence="11">
    <location>
        <position position="112"/>
    </location>
    <ligand>
        <name>Ni(2+)</name>
        <dbReference type="ChEBI" id="CHEBI:49786"/>
        <note>for nickel-dependent acireductone dioxygenase activity</note>
    </ligand>
</feature>
<keyword evidence="3 11" id="KW-0533">Nickel</keyword>
<comment type="cofactor">
    <cofactor evidence="11">
        <name>Fe(2+)</name>
        <dbReference type="ChEBI" id="CHEBI:29033"/>
    </cofactor>
    <cofactor evidence="11">
        <name>Ni(2+)</name>
        <dbReference type="ChEBI" id="CHEBI:49786"/>
    </cofactor>
    <text evidence="11">Binds either 1 Fe or Ni cation per monomer. Iron-binding promotes an acireductone dioxygenase reaction producing 2-keto-4-methylthiobutyrate, while nickel-binding promotes an acireductone dioxygenase reaction producing 3-(methylsulfanyl)propanoate.</text>
</comment>
<keyword evidence="7 11" id="KW-0560">Oxidoreductase</keyword>
<dbReference type="InterPro" id="IPR011051">
    <property type="entry name" value="RmlC_Cupin_sf"/>
</dbReference>
<keyword evidence="4 11" id="KW-0028">Amino-acid biosynthesis</keyword>
<evidence type="ECO:0000313" key="14">
    <source>
        <dbReference type="Proteomes" id="UP000439903"/>
    </source>
</evidence>
<dbReference type="EMBL" id="WTPW01001145">
    <property type="protein sequence ID" value="KAF0453227.1"/>
    <property type="molecule type" value="Genomic_DNA"/>
</dbReference>
<dbReference type="InterPro" id="IPR027496">
    <property type="entry name" value="ARD_euk"/>
</dbReference>
<dbReference type="GO" id="GO:0010309">
    <property type="term" value="F:acireductone dioxygenase [iron(II)-requiring] activity"/>
    <property type="evidence" value="ECO:0007669"/>
    <property type="project" value="UniProtKB-UniRule"/>
</dbReference>
<dbReference type="UniPathway" id="UPA00904">
    <property type="reaction ID" value="UER00878"/>
</dbReference>
<feature type="binding site" evidence="11">
    <location>
        <position position="110"/>
    </location>
    <ligand>
        <name>Fe(2+)</name>
        <dbReference type="ChEBI" id="CHEBI:29033"/>
        <note>for iron-dependent acireductone dioxygenase activity</note>
    </ligand>
</feature>
<dbReference type="Gene3D" id="2.60.120.10">
    <property type="entry name" value="Jelly Rolls"/>
    <property type="match status" value="2"/>
</dbReference>
<dbReference type="GO" id="GO:0019509">
    <property type="term" value="P:L-methionine salvage from methylthioadenosine"/>
    <property type="evidence" value="ECO:0007669"/>
    <property type="project" value="UniProtKB-UniRule"/>
</dbReference>
<evidence type="ECO:0000256" key="8">
    <source>
        <dbReference type="ARBA" id="ARBA00023004"/>
    </source>
</evidence>
<dbReference type="GO" id="GO:0005737">
    <property type="term" value="C:cytoplasm"/>
    <property type="evidence" value="ECO:0007669"/>
    <property type="project" value="UniProtKB-SubCell"/>
</dbReference>
<dbReference type="PANTHER" id="PTHR23418:SF0">
    <property type="entry name" value="ACIREDUCTONE DIOXYGENASE"/>
    <property type="match status" value="1"/>
</dbReference>
<dbReference type="InterPro" id="IPR004313">
    <property type="entry name" value="ARD"/>
</dbReference>
<protein>
    <recommendedName>
        <fullName evidence="11">Acireductone dioxygenase</fullName>
    </recommendedName>
    <alternativeName>
        <fullName evidence="11">Acireductone dioxygenase (Fe(2+)-requiring)</fullName>
        <shortName evidence="11">ARD'</shortName>
        <shortName evidence="11">Fe-ARD</shortName>
        <ecNumber evidence="11">1.13.11.54</ecNumber>
    </alternativeName>
    <alternativeName>
        <fullName evidence="11">Acireductone dioxygenase (Ni(2+)-requiring)</fullName>
        <shortName evidence="11">ARD</shortName>
        <shortName evidence="11">Ni-ARD</shortName>
        <ecNumber evidence="11">1.13.11.53</ecNumber>
    </alternativeName>
</protein>
<feature type="binding site" evidence="11">
    <location>
        <position position="155"/>
    </location>
    <ligand>
        <name>Ni(2+)</name>
        <dbReference type="ChEBI" id="CHEBI:49786"/>
        <note>for nickel-dependent acireductone dioxygenase activity</note>
    </ligand>
</feature>
<dbReference type="InterPro" id="IPR014710">
    <property type="entry name" value="RmlC-like_jellyroll"/>
</dbReference>